<feature type="compositionally biased region" description="Basic residues" evidence="1">
    <location>
        <begin position="211"/>
        <end position="223"/>
    </location>
</feature>
<feature type="compositionally biased region" description="Polar residues" evidence="1">
    <location>
        <begin position="709"/>
        <end position="728"/>
    </location>
</feature>
<dbReference type="EMBL" id="JAAGWQ010000002">
    <property type="protein sequence ID" value="KAF5681103.1"/>
    <property type="molecule type" value="Genomic_DNA"/>
</dbReference>
<evidence type="ECO:0000313" key="2">
    <source>
        <dbReference type="EMBL" id="KAF5681103.1"/>
    </source>
</evidence>
<dbReference type="Proteomes" id="UP000567885">
    <property type="component" value="Unassembled WGS sequence"/>
</dbReference>
<evidence type="ECO:0000256" key="1">
    <source>
        <dbReference type="SAM" id="MobiDB-lite"/>
    </source>
</evidence>
<reference evidence="2 3" key="1">
    <citation type="submission" date="2020-05" db="EMBL/GenBank/DDBJ databases">
        <title>Identification and distribution of gene clusters putatively required for synthesis of sphingolipid metabolism inhibitors in phylogenetically diverse species of the filamentous fungus Fusarium.</title>
        <authorList>
            <person name="Kim H.-S."/>
            <person name="Busman M."/>
            <person name="Brown D.W."/>
            <person name="Divon H."/>
            <person name="Uhlig S."/>
            <person name="Proctor R.H."/>
        </authorList>
    </citation>
    <scope>NUCLEOTIDE SEQUENCE [LARGE SCALE GENOMIC DNA]</scope>
    <source>
        <strain evidence="2 3">NRRL 20693</strain>
    </source>
</reference>
<feature type="region of interest" description="Disordered" evidence="1">
    <location>
        <begin position="21"/>
        <end position="47"/>
    </location>
</feature>
<feature type="compositionally biased region" description="Acidic residues" evidence="1">
    <location>
        <begin position="154"/>
        <end position="166"/>
    </location>
</feature>
<feature type="compositionally biased region" description="Basic residues" evidence="1">
    <location>
        <begin position="255"/>
        <end position="275"/>
    </location>
</feature>
<feature type="compositionally biased region" description="Low complexity" evidence="1">
    <location>
        <begin position="652"/>
        <end position="673"/>
    </location>
</feature>
<name>A0A8H5U510_FUSHE</name>
<gene>
    <name evidence="2" type="ORF">FHETE_134</name>
</gene>
<feature type="compositionally biased region" description="Basic residues" evidence="1">
    <location>
        <begin position="348"/>
        <end position="361"/>
    </location>
</feature>
<comment type="caution">
    <text evidence="2">The sequence shown here is derived from an EMBL/GenBank/DDBJ whole genome shotgun (WGS) entry which is preliminary data.</text>
</comment>
<protein>
    <submittedName>
        <fullName evidence="2">Uncharacterized protein</fullName>
    </submittedName>
</protein>
<feature type="compositionally biased region" description="Polar residues" evidence="1">
    <location>
        <begin position="88"/>
        <end position="98"/>
    </location>
</feature>
<dbReference type="OrthoDB" id="3439935at2759"/>
<evidence type="ECO:0000313" key="3">
    <source>
        <dbReference type="Proteomes" id="UP000567885"/>
    </source>
</evidence>
<feature type="compositionally biased region" description="Basic and acidic residues" evidence="1">
    <location>
        <begin position="365"/>
        <end position="388"/>
    </location>
</feature>
<proteinExistence type="predicted"/>
<feature type="compositionally biased region" description="Polar residues" evidence="1">
    <location>
        <begin position="801"/>
        <end position="815"/>
    </location>
</feature>
<feature type="compositionally biased region" description="Basic residues" evidence="1">
    <location>
        <begin position="171"/>
        <end position="190"/>
    </location>
</feature>
<accession>A0A8H5U510</accession>
<feature type="region of interest" description="Disordered" evidence="1">
    <location>
        <begin position="576"/>
        <end position="854"/>
    </location>
</feature>
<organism evidence="2 3">
    <name type="scientific">Fusarium heterosporum</name>
    <dbReference type="NCBI Taxonomy" id="42747"/>
    <lineage>
        <taxon>Eukaryota</taxon>
        <taxon>Fungi</taxon>
        <taxon>Dikarya</taxon>
        <taxon>Ascomycota</taxon>
        <taxon>Pezizomycotina</taxon>
        <taxon>Sordariomycetes</taxon>
        <taxon>Hypocreomycetidae</taxon>
        <taxon>Hypocreales</taxon>
        <taxon>Nectriaceae</taxon>
        <taxon>Fusarium</taxon>
        <taxon>Fusarium heterosporum species complex</taxon>
    </lineage>
</organism>
<keyword evidence="3" id="KW-1185">Reference proteome</keyword>
<feature type="compositionally biased region" description="Basic and acidic residues" evidence="1">
    <location>
        <begin position="306"/>
        <end position="323"/>
    </location>
</feature>
<sequence>MKGPSHFCEWVVGTTIESALGPIPKNKPSKKRGVVRVEVTTDDESEEDTVKITYPRTGRTNIPPPTAPEATTVIKKVRFEDGPIKSALKQTVITTPVDSSDETSDFAPGTESDSSQSETTLSSDATDSDAESSEDSSKSKRKKKKKQKQKQVEAEADTESDWDSDPDPTCKCRRCIKGRQILRRIGKKKSKETITTSPETSESEEKELLKPKKQSGKSKKKGAKKEPESEPESETSDSAKDTSESEQEAIPTPKKQQRANKKQQPKKQGKQKGKKNQQQAVSEPETSESEHEPPQNKKQRKKNGKKGAEKAAEEKYAEDKPAESEGETSESAKETEDEADPEGNPKQQNKRKQKNNNKKQNTKQTGKENKQSAEKKQKAEEESNKEQDAAEEPAAQEEAPATSKEPDQGKFKNTRGKERPKPEYEDGFKKGSYPEGLPVPHMRRPQLIEPIRAQVVQTERVIETPEDPAPNAYYDAEHNVMRVYHGPVYGNHQSNALYPDRNAFTRPPPMGQPHPMQNPFYYGFNNPQQYPDYSQMPPYHQNYAGVPPSEAYSHVPITQGMPPHVPWYATGAPPGFYPPKDHREKAHYGNTRTSSKEKAKSSPNNVGPPASLTGENNPYLPKRNKSQFSAWGGSHRSVSKENSQPPGSVKADSNGWNDNNNSNKNNDTGNSWNAGAGDSNAQNDQQGWDAGGQDNNSNNNQNGGDWGANDNQPGNDWNNSAPETNQDDTWAPVARDDTQQDQNADWGSGSNKSNETVRKAGDHWGPDTFPGASGSWDEQPKDAVSSVGQGADNNVGVWDIDNTNGTEQPSSSQGENGPDNVMPGTWVETPAVTAGPSWGDPTAAQDTNGQASTW</sequence>
<feature type="compositionally biased region" description="Polar residues" evidence="1">
    <location>
        <begin position="740"/>
        <end position="754"/>
    </location>
</feature>
<feature type="compositionally biased region" description="Low complexity" evidence="1">
    <location>
        <begin position="691"/>
        <end position="703"/>
    </location>
</feature>
<feature type="compositionally biased region" description="Low complexity" evidence="1">
    <location>
        <begin position="110"/>
        <end position="125"/>
    </location>
</feature>
<feature type="compositionally biased region" description="Basic residues" evidence="1">
    <location>
        <begin position="139"/>
        <end position="149"/>
    </location>
</feature>
<feature type="compositionally biased region" description="Basic and acidic residues" evidence="1">
    <location>
        <begin position="755"/>
        <end position="765"/>
    </location>
</feature>
<feature type="compositionally biased region" description="Basic and acidic residues" evidence="1">
    <location>
        <begin position="404"/>
        <end position="429"/>
    </location>
</feature>
<dbReference type="AlphaFoldDB" id="A0A8H5U510"/>
<feature type="compositionally biased region" description="Polar residues" evidence="1">
    <location>
        <begin position="844"/>
        <end position="854"/>
    </location>
</feature>
<feature type="region of interest" description="Disordered" evidence="1">
    <location>
        <begin position="79"/>
        <end position="440"/>
    </location>
</feature>